<name>A0AAJ0MJN3_9PEZI</name>
<dbReference type="Proteomes" id="UP001275084">
    <property type="component" value="Unassembled WGS sequence"/>
</dbReference>
<accession>A0AAJ0MJN3</accession>
<gene>
    <name evidence="2" type="ORF">B0T25DRAFT_25157</name>
</gene>
<evidence type="ECO:0000313" key="2">
    <source>
        <dbReference type="EMBL" id="KAK3362955.1"/>
    </source>
</evidence>
<protein>
    <submittedName>
        <fullName evidence="2">Uncharacterized protein</fullName>
    </submittedName>
</protein>
<keyword evidence="3" id="KW-1185">Reference proteome</keyword>
<dbReference type="EMBL" id="JAUIQD010000001">
    <property type="protein sequence ID" value="KAK3362955.1"/>
    <property type="molecule type" value="Genomic_DNA"/>
</dbReference>
<evidence type="ECO:0000256" key="1">
    <source>
        <dbReference type="SAM" id="MobiDB-lite"/>
    </source>
</evidence>
<feature type="compositionally biased region" description="Polar residues" evidence="1">
    <location>
        <begin position="209"/>
        <end position="220"/>
    </location>
</feature>
<proteinExistence type="predicted"/>
<reference evidence="2" key="2">
    <citation type="submission" date="2023-06" db="EMBL/GenBank/DDBJ databases">
        <authorList>
            <consortium name="Lawrence Berkeley National Laboratory"/>
            <person name="Haridas S."/>
            <person name="Hensen N."/>
            <person name="Bonometti L."/>
            <person name="Westerberg I."/>
            <person name="Brannstrom I.O."/>
            <person name="Guillou S."/>
            <person name="Cros-Aarteil S."/>
            <person name="Calhoun S."/>
            <person name="Kuo A."/>
            <person name="Mondo S."/>
            <person name="Pangilinan J."/>
            <person name="Riley R."/>
            <person name="Labutti K."/>
            <person name="Andreopoulos B."/>
            <person name="Lipzen A."/>
            <person name="Chen C."/>
            <person name="Yanf M."/>
            <person name="Daum C."/>
            <person name="Ng V."/>
            <person name="Clum A."/>
            <person name="Steindorff A."/>
            <person name="Ohm R."/>
            <person name="Martin F."/>
            <person name="Silar P."/>
            <person name="Natvig D."/>
            <person name="Lalanne C."/>
            <person name="Gautier V."/>
            <person name="Ament-Velasquez S.L."/>
            <person name="Kruys A."/>
            <person name="Hutchinson M.I."/>
            <person name="Powell A.J."/>
            <person name="Barry K."/>
            <person name="Miller A.N."/>
            <person name="Grigoriev I.V."/>
            <person name="Debuchy R."/>
            <person name="Gladieux P."/>
            <person name="Thoren M.H."/>
            <person name="Johannesson H."/>
        </authorList>
    </citation>
    <scope>NUCLEOTIDE SEQUENCE</scope>
    <source>
        <strain evidence="2">CBS 955.72</strain>
    </source>
</reference>
<comment type="caution">
    <text evidence="2">The sequence shown here is derived from an EMBL/GenBank/DDBJ whole genome shotgun (WGS) entry which is preliminary data.</text>
</comment>
<feature type="region of interest" description="Disordered" evidence="1">
    <location>
        <begin position="196"/>
        <end position="223"/>
    </location>
</feature>
<dbReference type="AlphaFoldDB" id="A0AAJ0MJN3"/>
<reference evidence="2" key="1">
    <citation type="journal article" date="2023" name="Mol. Phylogenet. Evol.">
        <title>Genome-scale phylogeny and comparative genomics of the fungal order Sordariales.</title>
        <authorList>
            <person name="Hensen N."/>
            <person name="Bonometti L."/>
            <person name="Westerberg I."/>
            <person name="Brannstrom I.O."/>
            <person name="Guillou S."/>
            <person name="Cros-Aarteil S."/>
            <person name="Calhoun S."/>
            <person name="Haridas S."/>
            <person name="Kuo A."/>
            <person name="Mondo S."/>
            <person name="Pangilinan J."/>
            <person name="Riley R."/>
            <person name="LaButti K."/>
            <person name="Andreopoulos B."/>
            <person name="Lipzen A."/>
            <person name="Chen C."/>
            <person name="Yan M."/>
            <person name="Daum C."/>
            <person name="Ng V."/>
            <person name="Clum A."/>
            <person name="Steindorff A."/>
            <person name="Ohm R.A."/>
            <person name="Martin F."/>
            <person name="Silar P."/>
            <person name="Natvig D.O."/>
            <person name="Lalanne C."/>
            <person name="Gautier V."/>
            <person name="Ament-Velasquez S.L."/>
            <person name="Kruys A."/>
            <person name="Hutchinson M.I."/>
            <person name="Powell A.J."/>
            <person name="Barry K."/>
            <person name="Miller A.N."/>
            <person name="Grigoriev I.V."/>
            <person name="Debuchy R."/>
            <person name="Gladieux P."/>
            <person name="Hiltunen Thoren M."/>
            <person name="Johannesson H."/>
        </authorList>
    </citation>
    <scope>NUCLEOTIDE SEQUENCE</scope>
    <source>
        <strain evidence="2">CBS 955.72</strain>
    </source>
</reference>
<sequence length="292" mass="31882">MRSAVVLDDLGAASLATSRYEDGSSCSWHFAPFPCGQVQPIFISTNDDPKEKAWGMKWDELNNCLFDHVAFQKQTSPAIVTHMAHDLLCLDKIIHQHGDMALRYCAGGKGGAYISFPKPLNGAFSAHILLPTTGISGQICHPSQVEFQARGARGAASYRNVSLDFLATRGRLERKVTEREVAGFVGGRGLEEPSHLSFHRARPHPGVSSHLSPVTNSSGDDTMGWDGCRTLSGSRQVGENITKRPGAYQLLGLGDCRNSMRACVLRCRHQCSAKLEMLTKVVEPRSPPRSTH</sequence>
<evidence type="ECO:0000313" key="3">
    <source>
        <dbReference type="Proteomes" id="UP001275084"/>
    </source>
</evidence>
<organism evidence="2 3">
    <name type="scientific">Lasiosphaeria hispida</name>
    <dbReference type="NCBI Taxonomy" id="260671"/>
    <lineage>
        <taxon>Eukaryota</taxon>
        <taxon>Fungi</taxon>
        <taxon>Dikarya</taxon>
        <taxon>Ascomycota</taxon>
        <taxon>Pezizomycotina</taxon>
        <taxon>Sordariomycetes</taxon>
        <taxon>Sordariomycetidae</taxon>
        <taxon>Sordariales</taxon>
        <taxon>Lasiosphaeriaceae</taxon>
        <taxon>Lasiosphaeria</taxon>
    </lineage>
</organism>